<reference evidence="1" key="2">
    <citation type="submission" date="2023-04" db="EMBL/GenBank/DDBJ databases">
        <authorList>
            <person name="Bu L."/>
            <person name="Lu L."/>
            <person name="Laidemitt M.R."/>
            <person name="Zhang S.M."/>
            <person name="Mutuku M."/>
            <person name="Mkoji G."/>
            <person name="Steinauer M."/>
            <person name="Loker E.S."/>
        </authorList>
    </citation>
    <scope>NUCLEOTIDE SEQUENCE</scope>
    <source>
        <strain evidence="1">KasaAsao</strain>
        <tissue evidence="1">Whole Snail</tissue>
    </source>
</reference>
<comment type="caution">
    <text evidence="1">The sequence shown here is derived from an EMBL/GenBank/DDBJ whole genome shotgun (WGS) entry which is preliminary data.</text>
</comment>
<reference evidence="1" key="1">
    <citation type="journal article" date="2023" name="PLoS Negl. Trop. Dis.">
        <title>A genome sequence for Biomphalaria pfeifferi, the major vector snail for the human-infecting parasite Schistosoma mansoni.</title>
        <authorList>
            <person name="Bu L."/>
            <person name="Lu L."/>
            <person name="Laidemitt M.R."/>
            <person name="Zhang S.M."/>
            <person name="Mutuku M."/>
            <person name="Mkoji G."/>
            <person name="Steinauer M."/>
            <person name="Loker E.S."/>
        </authorList>
    </citation>
    <scope>NUCLEOTIDE SEQUENCE</scope>
    <source>
        <strain evidence="1">KasaAsao</strain>
    </source>
</reference>
<name>A0AAD8BUY6_BIOPF</name>
<protein>
    <submittedName>
        <fullName evidence="1">Uncharacterized protein</fullName>
    </submittedName>
</protein>
<dbReference type="EMBL" id="JASAOG010000031">
    <property type="protein sequence ID" value="KAK0061141.1"/>
    <property type="molecule type" value="Genomic_DNA"/>
</dbReference>
<evidence type="ECO:0000313" key="2">
    <source>
        <dbReference type="Proteomes" id="UP001233172"/>
    </source>
</evidence>
<dbReference type="Proteomes" id="UP001233172">
    <property type="component" value="Unassembled WGS sequence"/>
</dbReference>
<sequence>PLEMFAKASCAPENCWPLLCTPNVGQRVVAQRWPLDVSFKLVPDCCKNWPECNNEHLSVSRLPHREAEAHLEACYGICGCDT</sequence>
<gene>
    <name evidence="1" type="ORF">Bpfe_009302</name>
</gene>
<keyword evidence="2" id="KW-1185">Reference proteome</keyword>
<proteinExistence type="predicted"/>
<organism evidence="1 2">
    <name type="scientific">Biomphalaria pfeifferi</name>
    <name type="common">Bloodfluke planorb</name>
    <name type="synonym">Freshwater snail</name>
    <dbReference type="NCBI Taxonomy" id="112525"/>
    <lineage>
        <taxon>Eukaryota</taxon>
        <taxon>Metazoa</taxon>
        <taxon>Spiralia</taxon>
        <taxon>Lophotrochozoa</taxon>
        <taxon>Mollusca</taxon>
        <taxon>Gastropoda</taxon>
        <taxon>Heterobranchia</taxon>
        <taxon>Euthyneura</taxon>
        <taxon>Panpulmonata</taxon>
        <taxon>Hygrophila</taxon>
        <taxon>Lymnaeoidea</taxon>
        <taxon>Planorbidae</taxon>
        <taxon>Biomphalaria</taxon>
    </lineage>
</organism>
<dbReference type="AlphaFoldDB" id="A0AAD8BUY6"/>
<evidence type="ECO:0000313" key="1">
    <source>
        <dbReference type="EMBL" id="KAK0061141.1"/>
    </source>
</evidence>
<accession>A0AAD8BUY6</accession>
<feature type="non-terminal residue" evidence="1">
    <location>
        <position position="1"/>
    </location>
</feature>